<proteinExistence type="predicted"/>
<keyword evidence="2" id="KW-1185">Reference proteome</keyword>
<dbReference type="InterPro" id="IPR045596">
    <property type="entry name" value="DUF6459"/>
</dbReference>
<sequence length="184" mass="19827">MRSAVEMAPTGSRAAIRLRPVPRYEPPFDDEATPQVWTSSRQLTLEWPADGPAAPAPPAAEPPVVAGASGDAKLAVRRFVRLCVEVLNGFRPAAHLRQLALPSHAADVVAQGLAGARRAADLRRVRQPTARRPPVGVIKVRLCEPRAGAVEAAVTLVTGDRTWAMAFRLELHQQTWSATTLLVI</sequence>
<name>A0ABV8J389_9ACTN</name>
<reference evidence="2" key="1">
    <citation type="journal article" date="2019" name="Int. J. Syst. Evol. Microbiol.">
        <title>The Global Catalogue of Microorganisms (GCM) 10K type strain sequencing project: providing services to taxonomists for standard genome sequencing and annotation.</title>
        <authorList>
            <consortium name="The Broad Institute Genomics Platform"/>
            <consortium name="The Broad Institute Genome Sequencing Center for Infectious Disease"/>
            <person name="Wu L."/>
            <person name="Ma J."/>
        </authorList>
    </citation>
    <scope>NUCLEOTIDE SEQUENCE [LARGE SCALE GENOMIC DNA]</scope>
    <source>
        <strain evidence="2">TBRC 5832</strain>
    </source>
</reference>
<gene>
    <name evidence="1" type="ORF">ACFO0C_37860</name>
</gene>
<dbReference type="EMBL" id="JBHSBL010000025">
    <property type="protein sequence ID" value="MFC4070729.1"/>
    <property type="molecule type" value="Genomic_DNA"/>
</dbReference>
<evidence type="ECO:0000313" key="1">
    <source>
        <dbReference type="EMBL" id="MFC4070729.1"/>
    </source>
</evidence>
<evidence type="ECO:0000313" key="2">
    <source>
        <dbReference type="Proteomes" id="UP001595867"/>
    </source>
</evidence>
<dbReference type="RefSeq" id="WP_378071705.1">
    <property type="nucleotide sequence ID" value="NZ_JBHSBL010000025.1"/>
</dbReference>
<organism evidence="1 2">
    <name type="scientific">Actinoplanes subglobosus</name>
    <dbReference type="NCBI Taxonomy" id="1547892"/>
    <lineage>
        <taxon>Bacteria</taxon>
        <taxon>Bacillati</taxon>
        <taxon>Actinomycetota</taxon>
        <taxon>Actinomycetes</taxon>
        <taxon>Micromonosporales</taxon>
        <taxon>Micromonosporaceae</taxon>
        <taxon>Actinoplanes</taxon>
    </lineage>
</organism>
<dbReference type="Pfam" id="PF20060">
    <property type="entry name" value="DUF6459"/>
    <property type="match status" value="1"/>
</dbReference>
<accession>A0ABV8J389</accession>
<protein>
    <submittedName>
        <fullName evidence="1">Rv3235 family protein</fullName>
    </submittedName>
</protein>
<comment type="caution">
    <text evidence="1">The sequence shown here is derived from an EMBL/GenBank/DDBJ whole genome shotgun (WGS) entry which is preliminary data.</text>
</comment>
<dbReference type="Proteomes" id="UP001595867">
    <property type="component" value="Unassembled WGS sequence"/>
</dbReference>